<dbReference type="Gene3D" id="3.40.50.1820">
    <property type="entry name" value="alpha/beta hydrolase"/>
    <property type="match status" value="2"/>
</dbReference>
<dbReference type="FunFam" id="3.40.50.980:FF:000002">
    <property type="entry name" value="Enterobactin synthetase component F"/>
    <property type="match status" value="1"/>
</dbReference>
<dbReference type="EMBL" id="RBQC01000022">
    <property type="protein sequence ID" value="RMO92555.1"/>
    <property type="molecule type" value="Genomic_DNA"/>
</dbReference>
<keyword evidence="4" id="KW-0597">Phosphoprotein</keyword>
<dbReference type="CDD" id="cd17651">
    <property type="entry name" value="A_NRPS_VisG_like"/>
    <property type="match status" value="3"/>
</dbReference>
<dbReference type="InterPro" id="IPR006162">
    <property type="entry name" value="Ppantetheine_attach_site"/>
</dbReference>
<feature type="domain" description="Carrier" evidence="7">
    <location>
        <begin position="1115"/>
        <end position="1190"/>
    </location>
</feature>
<protein>
    <submittedName>
        <fullName evidence="8">Non-ribosomal peptide synthetase SyfB</fullName>
    </submittedName>
</protein>
<dbReference type="PANTHER" id="PTHR45527:SF14">
    <property type="entry name" value="PLIPASTATIN SYNTHASE SUBUNIT B"/>
    <property type="match status" value="1"/>
</dbReference>
<dbReference type="InterPro" id="IPR029058">
    <property type="entry name" value="AB_hydrolase_fold"/>
</dbReference>
<keyword evidence="5" id="KW-0436">Ligase</keyword>
<dbReference type="FunFam" id="1.10.1200.10:FF:000005">
    <property type="entry name" value="Nonribosomal peptide synthetase 1"/>
    <property type="match status" value="5"/>
</dbReference>
<dbReference type="InterPro" id="IPR045851">
    <property type="entry name" value="AMP-bd_C_sf"/>
</dbReference>
<dbReference type="InterPro" id="IPR025110">
    <property type="entry name" value="AMP-bd_C"/>
</dbReference>
<dbReference type="InterPro" id="IPR000873">
    <property type="entry name" value="AMP-dep_synth/lig_dom"/>
</dbReference>
<feature type="domain" description="Carrier" evidence="7">
    <location>
        <begin position="5347"/>
        <end position="5421"/>
    </location>
</feature>
<evidence type="ECO:0000256" key="1">
    <source>
        <dbReference type="ARBA" id="ARBA00001957"/>
    </source>
</evidence>
<organism evidence="8 9">
    <name type="scientific">Pseudomonas syringae pv. tagetis</name>
    <dbReference type="NCBI Taxonomy" id="129140"/>
    <lineage>
        <taxon>Bacteria</taxon>
        <taxon>Pseudomonadati</taxon>
        <taxon>Pseudomonadota</taxon>
        <taxon>Gammaproteobacteria</taxon>
        <taxon>Pseudomonadales</taxon>
        <taxon>Pseudomonadaceae</taxon>
        <taxon>Pseudomonas</taxon>
    </lineage>
</organism>
<dbReference type="GO" id="GO:0031177">
    <property type="term" value="F:phosphopantetheine binding"/>
    <property type="evidence" value="ECO:0007669"/>
    <property type="project" value="InterPro"/>
</dbReference>
<feature type="domain" description="Carrier" evidence="7">
    <location>
        <begin position="3240"/>
        <end position="3315"/>
    </location>
</feature>
<dbReference type="Pfam" id="PF00668">
    <property type="entry name" value="Condensation"/>
    <property type="match status" value="5"/>
</dbReference>
<evidence type="ECO:0000256" key="6">
    <source>
        <dbReference type="SAM" id="MobiDB-lite"/>
    </source>
</evidence>
<name>A0A3M3ZEU0_9PSED</name>
<dbReference type="PROSITE" id="PS50075">
    <property type="entry name" value="CARRIER"/>
    <property type="match status" value="5"/>
</dbReference>
<feature type="domain" description="Carrier" evidence="7">
    <location>
        <begin position="4290"/>
        <end position="4364"/>
    </location>
</feature>
<dbReference type="FunFam" id="3.30.559.10:FF:000012">
    <property type="entry name" value="Non-ribosomal peptide synthetase"/>
    <property type="match status" value="2"/>
</dbReference>
<evidence type="ECO:0000256" key="4">
    <source>
        <dbReference type="ARBA" id="ARBA00022553"/>
    </source>
</evidence>
<dbReference type="Pfam" id="PF13193">
    <property type="entry name" value="AMP-binding_C"/>
    <property type="match status" value="5"/>
</dbReference>
<dbReference type="SUPFAM" id="SSF47336">
    <property type="entry name" value="ACP-like"/>
    <property type="match status" value="5"/>
</dbReference>
<dbReference type="CDD" id="cd19544">
    <property type="entry name" value="E-C_NRPS"/>
    <property type="match status" value="3"/>
</dbReference>
<dbReference type="InterPro" id="IPR023213">
    <property type="entry name" value="CAT-like_dom_sf"/>
</dbReference>
<dbReference type="FunFam" id="2.30.38.10:FF:000001">
    <property type="entry name" value="Non-ribosomal peptide synthetase PvdI"/>
    <property type="match status" value="5"/>
</dbReference>
<dbReference type="SUPFAM" id="SSF53474">
    <property type="entry name" value="alpha/beta-Hydrolases"/>
    <property type="match status" value="2"/>
</dbReference>
<dbReference type="CDD" id="cd17643">
    <property type="entry name" value="A_NRPS_Cytc1-like"/>
    <property type="match status" value="1"/>
</dbReference>
<dbReference type="InterPro" id="IPR044894">
    <property type="entry name" value="TubC_N_sf"/>
</dbReference>
<evidence type="ECO:0000313" key="9">
    <source>
        <dbReference type="Proteomes" id="UP000268056"/>
    </source>
</evidence>
<comment type="cofactor">
    <cofactor evidence="1">
        <name>pantetheine 4'-phosphate</name>
        <dbReference type="ChEBI" id="CHEBI:47942"/>
    </cofactor>
</comment>
<dbReference type="PANTHER" id="PTHR45527">
    <property type="entry name" value="NONRIBOSOMAL PEPTIDE SYNTHETASE"/>
    <property type="match status" value="1"/>
</dbReference>
<dbReference type="Gene3D" id="3.30.300.30">
    <property type="match status" value="5"/>
</dbReference>
<proteinExistence type="inferred from homology"/>
<dbReference type="Gene3D" id="3.30.559.30">
    <property type="entry name" value="Nonribosomal peptide synthetase, condensation domain"/>
    <property type="match status" value="5"/>
</dbReference>
<evidence type="ECO:0000256" key="2">
    <source>
        <dbReference type="ARBA" id="ARBA00006432"/>
    </source>
</evidence>
<dbReference type="InterPro" id="IPR010071">
    <property type="entry name" value="AA_adenyl_dom"/>
</dbReference>
<dbReference type="FunFam" id="3.40.50.980:FF:000001">
    <property type="entry name" value="Non-ribosomal peptide synthetase"/>
    <property type="match status" value="5"/>
</dbReference>
<dbReference type="InterPro" id="IPR020806">
    <property type="entry name" value="PKS_PP-bd"/>
</dbReference>
<keyword evidence="3" id="KW-0596">Phosphopantetheine</keyword>
<dbReference type="FunFam" id="3.30.559.30:FF:000001">
    <property type="entry name" value="Non-ribosomal peptide synthetase"/>
    <property type="match status" value="1"/>
</dbReference>
<dbReference type="Gene3D" id="2.30.38.10">
    <property type="entry name" value="Luciferase, Domain 3"/>
    <property type="match status" value="5"/>
</dbReference>
<dbReference type="InterPro" id="IPR001242">
    <property type="entry name" value="Condensation_dom"/>
</dbReference>
<dbReference type="GO" id="GO:0044550">
    <property type="term" value="P:secondary metabolite biosynthetic process"/>
    <property type="evidence" value="ECO:0007669"/>
    <property type="project" value="UniProtKB-ARBA"/>
</dbReference>
<dbReference type="CDD" id="cd12117">
    <property type="entry name" value="A_NRPS_Srf_like"/>
    <property type="match status" value="1"/>
</dbReference>
<evidence type="ECO:0000313" key="8">
    <source>
        <dbReference type="EMBL" id="RMO92555.1"/>
    </source>
</evidence>
<dbReference type="PROSITE" id="PS00012">
    <property type="entry name" value="PHOSPHOPANTETHEINE"/>
    <property type="match status" value="5"/>
</dbReference>
<dbReference type="SUPFAM" id="SSF56801">
    <property type="entry name" value="Acetyl-CoA synthetase-like"/>
    <property type="match status" value="5"/>
</dbReference>
<dbReference type="InterPro" id="IPR036736">
    <property type="entry name" value="ACP-like_sf"/>
</dbReference>
<dbReference type="Gene3D" id="3.30.559.10">
    <property type="entry name" value="Chloramphenicol acetyltransferase-like domain"/>
    <property type="match status" value="5"/>
</dbReference>
<dbReference type="InterPro" id="IPR001031">
    <property type="entry name" value="Thioesterase"/>
</dbReference>
<dbReference type="Gene3D" id="1.10.10.1830">
    <property type="entry name" value="Non-ribosomal peptide synthase, adenylation domain"/>
    <property type="match status" value="1"/>
</dbReference>
<evidence type="ECO:0000259" key="7">
    <source>
        <dbReference type="PROSITE" id="PS50075"/>
    </source>
</evidence>
<dbReference type="FunFam" id="3.30.300.30:FF:000010">
    <property type="entry name" value="Enterobactin synthetase component F"/>
    <property type="match status" value="5"/>
</dbReference>
<dbReference type="FunFam" id="3.40.50.12780:FF:000012">
    <property type="entry name" value="Non-ribosomal peptide synthetase"/>
    <property type="match status" value="2"/>
</dbReference>
<dbReference type="Gene3D" id="1.10.1200.10">
    <property type="entry name" value="ACP-like"/>
    <property type="match status" value="5"/>
</dbReference>
<reference evidence="8 9" key="1">
    <citation type="submission" date="2018-08" db="EMBL/GenBank/DDBJ databases">
        <title>Recombination of ecologically and evolutionarily significant loci maintains genetic cohesion in the Pseudomonas syringae species complex.</title>
        <authorList>
            <person name="Dillon M."/>
            <person name="Thakur S."/>
            <person name="Almeida R.N.D."/>
            <person name="Weir B.S."/>
            <person name="Guttman D.S."/>
        </authorList>
    </citation>
    <scope>NUCLEOTIDE SEQUENCE [LARGE SCALE GENOMIC DNA]</scope>
    <source>
        <strain evidence="8 9">ICMP 4092</strain>
    </source>
</reference>
<comment type="similarity">
    <text evidence="2">Belongs to the ATP-dependent AMP-binding enzyme family.</text>
</comment>
<dbReference type="GO" id="GO:0016874">
    <property type="term" value="F:ligase activity"/>
    <property type="evidence" value="ECO:0007669"/>
    <property type="project" value="UniProtKB-KW"/>
</dbReference>
<dbReference type="Pfam" id="PF00501">
    <property type="entry name" value="AMP-binding"/>
    <property type="match status" value="5"/>
</dbReference>
<gene>
    <name evidence="8" type="ORF">ALQ32_05382</name>
</gene>
<dbReference type="CDD" id="cd19531">
    <property type="entry name" value="LCL_NRPS-like"/>
    <property type="match status" value="2"/>
</dbReference>
<dbReference type="NCBIfam" id="NF003417">
    <property type="entry name" value="PRK04813.1"/>
    <property type="match status" value="5"/>
</dbReference>
<dbReference type="Gene3D" id="3.40.50.980">
    <property type="match status" value="10"/>
</dbReference>
<evidence type="ECO:0000256" key="3">
    <source>
        <dbReference type="ARBA" id="ARBA00022450"/>
    </source>
</evidence>
<dbReference type="SMART" id="SM00823">
    <property type="entry name" value="PKS_PP"/>
    <property type="match status" value="5"/>
</dbReference>
<dbReference type="GO" id="GO:0043041">
    <property type="term" value="P:amino acid activation for nonribosomal peptide biosynthetic process"/>
    <property type="evidence" value="ECO:0007669"/>
    <property type="project" value="TreeGrafter"/>
</dbReference>
<dbReference type="Pfam" id="PF00975">
    <property type="entry name" value="Thioesterase"/>
    <property type="match status" value="2"/>
</dbReference>
<feature type="domain" description="Carrier" evidence="7">
    <location>
        <begin position="2175"/>
        <end position="2249"/>
    </location>
</feature>
<dbReference type="InterPro" id="IPR009081">
    <property type="entry name" value="PP-bd_ACP"/>
</dbReference>
<dbReference type="Pfam" id="PF00550">
    <property type="entry name" value="PP-binding"/>
    <property type="match status" value="5"/>
</dbReference>
<feature type="region of interest" description="Disordered" evidence="6">
    <location>
        <begin position="21"/>
        <end position="40"/>
    </location>
</feature>
<dbReference type="SMART" id="SM00824">
    <property type="entry name" value="PKS_TE"/>
    <property type="match status" value="1"/>
</dbReference>
<dbReference type="SUPFAM" id="SSF52777">
    <property type="entry name" value="CoA-dependent acyltransferases"/>
    <property type="match status" value="10"/>
</dbReference>
<comment type="caution">
    <text evidence="8">The sequence shown here is derived from an EMBL/GenBank/DDBJ whole genome shotgun (WGS) entry which is preliminary data.</text>
</comment>
<dbReference type="GO" id="GO:0005737">
    <property type="term" value="C:cytoplasm"/>
    <property type="evidence" value="ECO:0007669"/>
    <property type="project" value="TreeGrafter"/>
</dbReference>
<dbReference type="InterPro" id="IPR020802">
    <property type="entry name" value="TesA-like"/>
</dbReference>
<sequence length="6000" mass="653523">MGRPARRGAGRAARQLFRTGRPLAAGGKPDGALAPGRHRGRCPGALRTTYAGGLRSHHRKHGDYPVSINELLATLKAHDIQLTVKDGQLVVQGNRRALSDNGLLDHLRAHKPALIELIEQGDYRSGKRGALVLPANGIVPGCERITPGMLTLVELDQVAIDRLLDLIPGGAANVQDLYPLAPLQQGILYHHVTATQGDPYVMQVQFAFSDQPRLEAFAQALQTVINRHDILRTSVHWDGLDTPVQVVWRHAELKVDSVSTGAGVTMDLGQAPLMRLVCHESAPADGHGVKATLLFHHIAMDHSALEVVRHEIQACLLGQANALGVPVPFRNYVGQALLGVSEEEHETFFREMLADLDEPTLAYGLQDLSGDGDDLEEHSITLDLLLCQRLRAQARTLGVSVASLFHLGWAQVLAGLTGQPRVVFGTVLMGRLLGAEATERALGIFINTLPLRLDLDDQDVRGAVRTTHQRLTALMRHEHAPLALAQRCSGVQAPTPLFNALLNYRHSAPAQASGETWQGIEVLQAQERSNYPLVLSVDDLGEAFGFTAQTSAGIEPQRICAYLQRAMESVIDALEQTPQMPVAQLDIVPAGERAQLLQGFNDHHAEYQRALTLQQRIEQQAQARPDAIAAQVGEHCLSYGELNQRANALAHHLISLGVRPDDRVAVVARRGLETLVSLLAVLKSGAGYVPIDPAHPDERVAYLLTDSAPVAVLTQPALLPRLEGLSLPGPKALLIDLERSDWPAKTGNPQLADLTSSHLAYVIYTSGSTGQPKGVMVEHRTLNNLIDWHCEAFDLRAGSHTASVAGFGFDAMAWEVWPALCAGATLHLPPADIGNEQLDALLDWWLAQPLQVAFLPTPVAEYAFSRDLRHPTLRTLLIGGDRLRQFHRDPGFAVINNYGPTETTVVATSGRLLPNGSLDIGKPIANTSVYLLDSQHKLVPFGVAGELYIGGESVARGYLNQPQLTAERFLRDPFAEQPQARMYRTGDLARWNPDGTLEYLGRNDDQVKIRGVRIELGEIESQFSQLPGIEEALVLAREDEPGQPRLVGYFTERADATPSRLDDLRTALAARLPAYMVPGALVRLDSWPLTANGKVDRRALPVPDRSALSSGEYQAPQGDLENALAAIWSELLQVERVGRQDRFFELGGHSLLAMRMVSQVRQRLSLELTLGDLFADSALSAVAQCLAAAARSQLPAIDVQPRNGPVPLSSAQQRIWFMAQLEDANSAYNISLGLKLTGPLDSRALKRALERIVARHDSLRSRFSQEDDIAWVQAAPVTSVPDICWQDLRGHGADALRAVAQEEAAQPFDLRHDLPVRGRLLCLAEERHVLLLTVHHIVADGWSLGVLTRELTALYQAFSQGLADPLPPLALQYGDYAVWQRTWLDAERLSHQADYWQQALTGAPVLLTLPNDRPRPSHQDYSGASAALTLDARLSTDIRTFCQAQSVTPFMLFMGAWAVLLSRLSGQEEVVVGMPVANRRRAEIEGLIGLFVNTLAVRVDTSGEPDAVTLLARIKARVVAAQDHQDLPFEQVVERLRPPRSLAHSPLFQASLTWDGSQGLDLQLGDLQLEPLDEQAAFAKFDLALSVGDSAEHFRCIVEYATALFDRSTVERYLGYLEAILRGMVADGQTVVNHIALLSEAERRQLTEGFNAPDVVYPQGQTLHSQFEAQVQRTPDAIAVSFADQSWSYATLNAQANKIAHRLIGLGIGEDDRVAICTHRGLEMIAGLLGILKAGAAYVPLDPAYPLERIAYTLGDSAPVALLSQRSVQAALPVSQVPVISLDDAGLQDESERNPQVSVKPTSLAYVIYTSGSTGLPKGVMIEHRNVARLFSATENWFGFNEQDVWSLFHSFAFDFSVWEIWGALLHGGRLLIVPQLVSRSPEDFYALLCSAGVTVLNQTPSAFRQLIAAQGENPQAHSLRQVIFGGEALETAMLKPWYARNVNAATQLVNMYGITETTVHVTYYPVQPEDAQRVGASPIGKRIADLQLYVLDTRGEPVPLGVVGELYVGGAGVARGYLNREALTAERFLDNPFSHAADARIYRTGDLARWMADGSLEYLGRNDEQVKIRGFRIELGEIASRLNDHPQVLDAVVVAREDVPGDKRLVGYYTCAEGQTGLDIEQLRAWLSGLLPDYMVPAAFVRLAGLPITANGKLDRKSLPAPDRDSLASRAYEAPHGAVEIALASLWAELLQVEQVGRQDNFFELGGHSLLAVTLIARMRRQDMRADIRVLFVQPTLAALAEAVGRDSEIQVPANLIDAHCQHITPELLPLVALDQAAIDRIVAQVPGGAANVQDIYPLGPLQTGILYHHLTAGDRDPYLLQPQFAFADASRLDAFCQALQRVIERNDILRTALCWEGLQAPVQVVWRQAPLRIQETPLPELFNAPRMELTQAPLLHLVYAHDPDNQRITAVLRYHHVIMDHIALDVLSHELQAILLGNEAGLAAPVPYRNYIAHVLQGPGDDAHEAFFREQLGDVDEPTLPYGLAMTSAEQIPGEARLKLDSALCSQMRDQARQLSVSAATLMHLAWAQVLGQLSGRDSVVFGTVLLGRLRGGEGGERALGVFINTLPLRMDLAGHSARSAVLDLHGRLVGMLAHEHAQLALVQRCSALPAGAPLFNTLLNYRHSAVSQVDDPASSAAWQGIAVIHAEERSNYPLTVCIDDFGDDFGLTVQAAPGIDPQRICAYLQQALVHLVQALQQPPKTALIESSVLPEAEHEQLLTTFNDTHREYPRELPVHRLFERRAALHPQAIAAVHGRRSLTYGELNERANHLAHYLLGQGVRPDEHVAILLPRSLELLISQLAIGKCAATYVPLDVNAPAERQQYMLGDCQAKCVLTQSAMSIATSVQRIDLDQLNLDDQPAHDPGLPQGADTAAYVMYTSGSTGAPKGVRVGHRGIVRLVLNNGYAEFNEQDSIAFASNPAFDASTMEVWGALLNGGQLVVIEHTTLIDPARFSAALRHGNVSVLFLTTALFNQYVQMIPEALGGLRVLISGGERADPVSFRAMLAQAPGLHLLNGYGPTETTTFATAYDVRALASSAESVPIGRPIGNTRVYVLNAQQRLAPLGVIGELYIGGDGVALGYLNRPELTAEKFIADPFSDQPGAMMYRTGDLGRWLEDGQLECLGRNDDQVKIRGFRIELGEIVNCLHQLPGIREAVVLAREDEPGNMRLVAYFTSQQDVEAPAPGQMRAHMQANLPDYMVPVAFIELTALPLTANGKLDSRALPEPDHSSLLGLAYEPPQGDIEIALAQIWAEVLQVERVGRHDHFFDMGGHSLLAMRMVSQVRQQLGMELPLGELFALGELAAVAAALAGAGRSELSLILPAPRDQSLPLSFAQQRLWFLAQLEGGSEAYNISLALSLRGPLDVNALTAALARIVERHETLRSRFIACEEGAEVFFAELPGSSLLHVEDLRLCPETLAERVVSEAATPFDLTRGPLIRGSLLQLEDERHVLLLTVHHIVADGWSMGVLTRELLALYPALRHGKADPLPALAIQYADYAVWQQSWMSGERLQHQAAYWRQTLDGAPTLLTLPTDRPRPAQQDFAGASLAVRLNSQLTAGLRALAQRQGVTLYMTLMTAWGALLARLSGQAEVVIGSPIAGRGRAELEGLIGLFVNTLAVRIDTSSAATGEALLAQVRTRVLEAQDHQDLPFEQVVEIVRPARSLAHAPLFQTTLNWLAGDSSLPQMDGLSLALVEQSAQTSKFDLSLNLGEHGDALVGTLDYATALFDETTVQRYCGYFEQLLQALVNDQQTVLAQVPLVGKQERQYLVETLNPTGLSFSQNQTVHGLIEAQAARLPTAIAAQVGEQSLSYAELNRQANSLAHYLISLGVRPDERIAVVAHRGLDTLVGLLAVLKAGACYVPVDPAHPGERIAYLLSDSAPVAVLAQQTFIERLPALGVPVIALDRPHWPEQAHNPVVAGLTAKDLAYVIYTSGSTGQPKGVMVEHRTLENLVHWHCQAFDLHAGSHTASVAGFGFDAMAWEVWPALCAGATLHVPPAEIGNEQLDALLDWWLAQPLQVAFLPTPVAEYAFSRQLRHPTLRTLLIGGDRLRQFHREPGFAVINNYGPTEATVVATSGRLLPDGSLDIGKPIANTRVYLLDEQQQLVPLGVAGELYIGGEGVARGYLNQPQLTAERFLLDPFAGQPHVTGQPQARMYRTGDLARWNADGTLDYLGRNDDQVKIRGVRIELGEIEAQLAQLPGIEEALVMAREDEPGQSRLVAYFIERADSAKVAAAQLRSDMLARLPGYMVPSAFVRLDAWPLTANGKVDRRALPAPDREALPGRDYEPPQGELETALAEIWSDLLQVGQVGRHDHFFELGGHSLLAVTLIARMRRRGMDADVRVLFAQPTLAALASAIGSGSQVKIPANLIGADCTSITPDLLPLVKLDQAGIDRVVASVTGGAANIQDIYPLGPLQAGIFYHYLSAGDDDPYRLQARFAFADRSRLDAFCQALQQVIARNDVLRTSLYWEGLETPVQVVWRHALLPVIELPLAALHDPEPLNLLDAPLLRLVHAEDPDNQRIVAVLLFHHLIMDHVALDLLSHELQAVLLDQQAQLPAQVPYRDYIAHTLLGPGNDAHETFFREQLGDLEEPTLPYAQATLPGPEVPGEARLRLDAALSQRIRNQVRQLGVSPASLMHLAWAQVLGRLSGRDTVVFGTVLIGRLGGAEGAERTLGVFINTLPLRIDLAEQTARDAVLQTHRRLTGLLAHEHASLALAQRCSALPAGAPLFSALLNYRHSAAPGSHDEAASTAWQGIELLQTAERSSYPLTLSVDDLGEVFDLTALTSAGIDARRVCAYLACAVESLLVALEHAPLTPIQALNTLPVTERSELLHGFNTESNRPESALTIHQRIEQHALHQPDTVAVQVGDQRLTYGELNHRANALAHYLIGLGVRPDDRVAVLARRGLETLCAMLAVLKAGASYVPVDPAHPDERIGYLLEDSAPVVVLAQFDLLARVPDLHVPRVALDRPDWLQRDDTPHVPGLTAENLAYVIYTSGSTGQPKGVMVEHRTLNNLVDWHCQAFDLRAGSQTASVAGFGFDAMAWEVWPALCAGAVLHLPPADIGNEQLDLLLDWWLAQPLHVAFLPTPVAEYAFSRELHHPTLHTLLIGGDRLRHFKRDPGFAVVNNYGPTETTVVASSGLMLPQGVLHIGKPVAHARLYVLDAHSQPVPLGVPGELYIGGTGVARGYLNRPDLTAERFLDDPFSNVTAARMYRTGDLVRWLADGTLEYLGRNDDQVKIRGVRVELGEIEQQLAQCPGVAEAVVTTQRLEDGTLRLVAYFTRRDAALDSATLRSQLLGRLPEYMVPATYVGLDALPLTQNGKVDRKALPAPDMDALATAIYQAPSSVLEERLAQLWAEVLEVGRIGRHDSFFELGGHSLSAIRLVSLLQKAGLPLTLAELFQHPSIAALAGLLDQRPLPATDAQEVITVRAGGSEPALFLIHDFTGLDAYFPVLGQHLQGDFPIYGLPGIGLGQQQLRTLECLAARLVERIRQVQPRGPYRLAGWSFGGVLAYEVATQLLGMDEAVTFLGLIDSYVPRLTDQGKARWQGPDLLERQLLSHCIAHWQAQDETGSTALARLHSLGEQAALPDFETLLQLCRDEQLLYEELAQADDRQLRHYLEREVAHGHALAHYQVEPLSLPIHLFCADQRPMAPSGASATLGWAEILPKGALQCVSVPGDHMSMMQAPHVNTLGQRIGQALQDAPATAHSAPAYQSLLAIQSGRDGHAPLFCVPGAGDSVTSFIGLAEALGPDWPIYGLQPRGLDGRSVPHSRVEAAAQSHVLAIEAMYPQGPLHLVGHSFGGWAAHAMAVKLQARGREVASLTLIDSEAPGGDGLSSKPYTATAALERLIEALQLSSGKSLELDPLTFADCDGDTQLHLLQSAMVRIGLLPQRLAPQALQGIVRTFASAVRTVYRPDPGSYNGKASLVLVDDPQLDALDNQLEQASSAAGWQQLLPQLALWQGPGNHFSVLKAPDVYSLAAWWYDGLTIGVEETQ</sequence>
<dbReference type="InterPro" id="IPR020845">
    <property type="entry name" value="AMP-binding_CS"/>
</dbReference>
<dbReference type="NCBIfam" id="TIGR01733">
    <property type="entry name" value="AA-adenyl-dom"/>
    <property type="match status" value="5"/>
</dbReference>
<evidence type="ECO:0000256" key="5">
    <source>
        <dbReference type="ARBA" id="ARBA00022598"/>
    </source>
</evidence>
<dbReference type="PROSITE" id="PS00455">
    <property type="entry name" value="AMP_BINDING"/>
    <property type="match status" value="5"/>
</dbReference>
<accession>A0A3M3ZEU0</accession>
<dbReference type="Proteomes" id="UP000268056">
    <property type="component" value="Unassembled WGS sequence"/>
</dbReference>